<dbReference type="InterPro" id="IPR024078">
    <property type="entry name" value="LmbE-like_dom_sf"/>
</dbReference>
<comment type="similarity">
    <text evidence="4">Belongs to the MshB deacetylase family.</text>
</comment>
<reference evidence="7" key="1">
    <citation type="journal article" date="2019" name="Int. J. Syst. Evol. Microbiol.">
        <title>The Global Catalogue of Microorganisms (GCM) 10K type strain sequencing project: providing services to taxonomists for standard genome sequencing and annotation.</title>
        <authorList>
            <consortium name="The Broad Institute Genomics Platform"/>
            <consortium name="The Broad Institute Genome Sequencing Center for Infectious Disease"/>
            <person name="Wu L."/>
            <person name="Ma J."/>
        </authorList>
    </citation>
    <scope>NUCLEOTIDE SEQUENCE [LARGE SCALE GENOMIC DNA]</scope>
    <source>
        <strain evidence="7">JCM 18126</strain>
    </source>
</reference>
<dbReference type="PANTHER" id="PTHR12993">
    <property type="entry name" value="N-ACETYLGLUCOSAMINYL-PHOSPHATIDYLINOSITOL DE-N-ACETYLASE-RELATED"/>
    <property type="match status" value="1"/>
</dbReference>
<feature type="compositionally biased region" description="Low complexity" evidence="5">
    <location>
        <begin position="15"/>
        <end position="25"/>
    </location>
</feature>
<dbReference type="EMBL" id="BAABIL010000321">
    <property type="protein sequence ID" value="GAA4981395.1"/>
    <property type="molecule type" value="Genomic_DNA"/>
</dbReference>
<evidence type="ECO:0000256" key="4">
    <source>
        <dbReference type="HAMAP-Rule" id="MF_01696"/>
    </source>
</evidence>
<name>A0ABP9HYI3_9ACTN</name>
<comment type="function">
    <text evidence="4">Catalyzes the deacetylation of 1D-myo-inositol 2-acetamido-2-deoxy-alpha-D-glucopyranoside (GlcNAc-Ins) in the mycothiol biosynthesis pathway.</text>
</comment>
<feature type="region of interest" description="Disordered" evidence="5">
    <location>
        <begin position="1"/>
        <end position="25"/>
    </location>
</feature>
<evidence type="ECO:0000256" key="3">
    <source>
        <dbReference type="ARBA" id="ARBA00022833"/>
    </source>
</evidence>
<evidence type="ECO:0000256" key="5">
    <source>
        <dbReference type="SAM" id="MobiDB-lite"/>
    </source>
</evidence>
<evidence type="ECO:0000256" key="2">
    <source>
        <dbReference type="ARBA" id="ARBA00022801"/>
    </source>
</evidence>
<evidence type="ECO:0000313" key="6">
    <source>
        <dbReference type="EMBL" id="GAA4981395.1"/>
    </source>
</evidence>
<keyword evidence="7" id="KW-1185">Reference proteome</keyword>
<dbReference type="InterPro" id="IPR003737">
    <property type="entry name" value="GlcNAc_PI_deacetylase-related"/>
</dbReference>
<evidence type="ECO:0000256" key="1">
    <source>
        <dbReference type="ARBA" id="ARBA00022723"/>
    </source>
</evidence>
<dbReference type="InterPro" id="IPR017810">
    <property type="entry name" value="Mycothiol_biosynthesis_MshB"/>
</dbReference>
<protein>
    <recommendedName>
        <fullName evidence="4">1D-myo-inositol 2-acetamido-2-deoxy-alpha-D-glucopyranoside deacetylase</fullName>
        <shortName evidence="4">GlcNAc-Ins deacetylase</shortName>
        <ecNumber evidence="4">3.5.1.103</ecNumber>
    </recommendedName>
    <alternativeName>
        <fullName evidence="4">N-acetyl-1-D-myo-inositol-2-amino-2-deoxy-alpha-D-glucopyranoside deacetylase</fullName>
    </alternativeName>
</protein>
<keyword evidence="1 4" id="KW-0479">Metal-binding</keyword>
<feature type="binding site" evidence="4">
    <location>
        <position position="206"/>
    </location>
    <ligand>
        <name>Zn(2+)</name>
        <dbReference type="ChEBI" id="CHEBI:29105"/>
    </ligand>
</feature>
<keyword evidence="2 4" id="KW-0378">Hydrolase</keyword>
<dbReference type="NCBIfam" id="TIGR03445">
    <property type="entry name" value="mycothiol_MshB"/>
    <property type="match status" value="1"/>
</dbReference>
<proteinExistence type="inferred from homology"/>
<dbReference type="HAMAP" id="MF_01696">
    <property type="entry name" value="MshB"/>
    <property type="match status" value="1"/>
</dbReference>
<organism evidence="6 7">
    <name type="scientific">Kineococcus glutinatus</name>
    <dbReference type="NCBI Taxonomy" id="1070872"/>
    <lineage>
        <taxon>Bacteria</taxon>
        <taxon>Bacillati</taxon>
        <taxon>Actinomycetota</taxon>
        <taxon>Actinomycetes</taxon>
        <taxon>Kineosporiales</taxon>
        <taxon>Kineosporiaceae</taxon>
        <taxon>Kineococcus</taxon>
    </lineage>
</organism>
<comment type="caution">
    <text evidence="6">The sequence shown here is derived from an EMBL/GenBank/DDBJ whole genome shotgun (WGS) entry which is preliminary data.</text>
</comment>
<comment type="cofactor">
    <cofactor evidence="4">
        <name>Zn(2+)</name>
        <dbReference type="ChEBI" id="CHEBI:29105"/>
    </cofactor>
    <text evidence="4">Binds 1 zinc ion per subunit.</text>
</comment>
<feature type="binding site" evidence="4">
    <location>
        <position position="68"/>
    </location>
    <ligand>
        <name>Zn(2+)</name>
        <dbReference type="ChEBI" id="CHEBI:29105"/>
    </ligand>
</feature>
<accession>A0ABP9HYI3</accession>
<dbReference type="Proteomes" id="UP001501195">
    <property type="component" value="Unassembled WGS sequence"/>
</dbReference>
<dbReference type="EC" id="3.5.1.103" evidence="4"/>
<evidence type="ECO:0000313" key="7">
    <source>
        <dbReference type="Proteomes" id="UP001501195"/>
    </source>
</evidence>
<keyword evidence="3 4" id="KW-0862">Zinc</keyword>
<sequence length="363" mass="37401">MTTSPDEPAPHDPEAPAGAATADATGVLEEAADLVEDAARELDPAELVAMEHLDSPRRLLLVHAHPDDESIGNGATMARYAAAGAAVTLVTATRGELGEVIPAELAHLAADPDALGAHRVQELAAAMEALGVTDHRFLGTGTGYRDSGMVWAAPGRAAAGEDVDPRSLLAADPGVPAAELADVLREVRPQVVVTYEPGGGYGHPDHVRVHEITTRAVELAAAPREDGAPPWEVAKVYWTVQPADELRAALARLRAAGVADVPDPDGPLPTVAVPAADVTTSVDAREHLDAKAAALRAHATQVVVEATTAGPVLRLSNHVAQPLSGVEHYRLVRGVPAGPFDAAGRESDLFAGIAPPDAAPPHG</sequence>
<dbReference type="Pfam" id="PF02585">
    <property type="entry name" value="PIG-L"/>
    <property type="match status" value="1"/>
</dbReference>
<dbReference type="Gene3D" id="3.40.50.10320">
    <property type="entry name" value="LmbE-like"/>
    <property type="match status" value="1"/>
</dbReference>
<dbReference type="SUPFAM" id="SSF102588">
    <property type="entry name" value="LmbE-like"/>
    <property type="match status" value="1"/>
</dbReference>
<gene>
    <name evidence="4 6" type="primary">mshB</name>
    <name evidence="6" type="ORF">GCM10023225_21690</name>
</gene>
<feature type="binding site" evidence="4">
    <location>
        <position position="65"/>
    </location>
    <ligand>
        <name>Zn(2+)</name>
        <dbReference type="ChEBI" id="CHEBI:29105"/>
    </ligand>
</feature>
<comment type="catalytic activity">
    <reaction evidence="4">
        <text>1D-myo-inositol 2-acetamido-2-deoxy-alpha-D-glucopyranoside + H2O = 1D-myo-inositol 2-amino-2-deoxy-alpha-D-glucopyranoside + acetate</text>
        <dbReference type="Rhea" id="RHEA:26180"/>
        <dbReference type="ChEBI" id="CHEBI:15377"/>
        <dbReference type="ChEBI" id="CHEBI:30089"/>
        <dbReference type="ChEBI" id="CHEBI:52442"/>
        <dbReference type="ChEBI" id="CHEBI:58886"/>
        <dbReference type="EC" id="3.5.1.103"/>
    </reaction>
</comment>
<dbReference type="PANTHER" id="PTHR12993:SF26">
    <property type="entry name" value="1D-MYO-INOSITOL 2-ACETAMIDO-2-DEOXY-ALPHA-D-GLUCOPYRANOSIDE DEACETYLASE"/>
    <property type="match status" value="1"/>
</dbReference>